<reference evidence="2 3" key="1">
    <citation type="submission" date="2016-06" db="EMBL/GenBank/DDBJ databases">
        <title>Comparative genomics of the ectomycorrhizal sister species Rhizopogon vinicolor and Rhizopogon vesiculosus (Basidiomycota: Boletales) reveals a divergence of the mating type B locus.</title>
        <authorList>
            <consortium name="DOE Joint Genome Institute"/>
            <person name="Mujic A.B."/>
            <person name="Kuo A."/>
            <person name="Tritt A."/>
            <person name="Lipzen A."/>
            <person name="Chen C."/>
            <person name="Johnson J."/>
            <person name="Sharma A."/>
            <person name="Barry K."/>
            <person name="Grigoriev I.V."/>
            <person name="Spatafora J.W."/>
        </authorList>
    </citation>
    <scope>NUCLEOTIDE SEQUENCE [LARGE SCALE GENOMIC DNA]</scope>
    <source>
        <strain evidence="2 3">AM-OR11-026</strain>
    </source>
</reference>
<evidence type="ECO:0000313" key="2">
    <source>
        <dbReference type="EMBL" id="OAX39100.1"/>
    </source>
</evidence>
<keyword evidence="1" id="KW-0472">Membrane</keyword>
<keyword evidence="3" id="KW-1185">Reference proteome</keyword>
<evidence type="ECO:0000313" key="3">
    <source>
        <dbReference type="Proteomes" id="UP000092154"/>
    </source>
</evidence>
<organism evidence="2 3">
    <name type="scientific">Rhizopogon vinicolor AM-OR11-026</name>
    <dbReference type="NCBI Taxonomy" id="1314800"/>
    <lineage>
        <taxon>Eukaryota</taxon>
        <taxon>Fungi</taxon>
        <taxon>Dikarya</taxon>
        <taxon>Basidiomycota</taxon>
        <taxon>Agaricomycotina</taxon>
        <taxon>Agaricomycetes</taxon>
        <taxon>Agaricomycetidae</taxon>
        <taxon>Boletales</taxon>
        <taxon>Suillineae</taxon>
        <taxon>Rhizopogonaceae</taxon>
        <taxon>Rhizopogon</taxon>
    </lineage>
</organism>
<proteinExistence type="predicted"/>
<name>A0A1B7N2L0_9AGAM</name>
<dbReference type="EMBL" id="KV448262">
    <property type="protein sequence ID" value="OAX39100.1"/>
    <property type="molecule type" value="Genomic_DNA"/>
</dbReference>
<feature type="transmembrane region" description="Helical" evidence="1">
    <location>
        <begin position="80"/>
        <end position="100"/>
    </location>
</feature>
<dbReference type="Proteomes" id="UP000092154">
    <property type="component" value="Unassembled WGS sequence"/>
</dbReference>
<evidence type="ECO:0000256" key="1">
    <source>
        <dbReference type="SAM" id="Phobius"/>
    </source>
</evidence>
<accession>A0A1B7N2L0</accession>
<feature type="transmembrane region" description="Helical" evidence="1">
    <location>
        <begin position="54"/>
        <end position="74"/>
    </location>
</feature>
<keyword evidence="1" id="KW-1133">Transmembrane helix</keyword>
<dbReference type="AlphaFoldDB" id="A0A1B7N2L0"/>
<sequence>MYAYEPDRSRYGERSLSFEGSACNVATVSVINIGARVKAVRAQANSTTTKTFEVIYLVWAMACIHHTEGTTIFIPLGSAYGRLAFIILSCLLGSWTGSAYRNFIF</sequence>
<keyword evidence="1" id="KW-0812">Transmembrane</keyword>
<dbReference type="InParanoid" id="A0A1B7N2L0"/>
<gene>
    <name evidence="2" type="ORF">K503DRAFT_110553</name>
</gene>
<protein>
    <submittedName>
        <fullName evidence="2">Uncharacterized protein</fullName>
    </submittedName>
</protein>